<evidence type="ECO:0000256" key="2">
    <source>
        <dbReference type="SAM" id="Phobius"/>
    </source>
</evidence>
<accession>A0A9P4UBU8</accession>
<organism evidence="3 4">
    <name type="scientific">Karstenula rhodostoma CBS 690.94</name>
    <dbReference type="NCBI Taxonomy" id="1392251"/>
    <lineage>
        <taxon>Eukaryota</taxon>
        <taxon>Fungi</taxon>
        <taxon>Dikarya</taxon>
        <taxon>Ascomycota</taxon>
        <taxon>Pezizomycotina</taxon>
        <taxon>Dothideomycetes</taxon>
        <taxon>Pleosporomycetidae</taxon>
        <taxon>Pleosporales</taxon>
        <taxon>Massarineae</taxon>
        <taxon>Didymosphaeriaceae</taxon>
        <taxon>Karstenula</taxon>
    </lineage>
</organism>
<reference evidence="3" key="1">
    <citation type="journal article" date="2020" name="Stud. Mycol.">
        <title>101 Dothideomycetes genomes: a test case for predicting lifestyles and emergence of pathogens.</title>
        <authorList>
            <person name="Haridas S."/>
            <person name="Albert R."/>
            <person name="Binder M."/>
            <person name="Bloem J."/>
            <person name="Labutti K."/>
            <person name="Salamov A."/>
            <person name="Andreopoulos B."/>
            <person name="Baker S."/>
            <person name="Barry K."/>
            <person name="Bills G."/>
            <person name="Bluhm B."/>
            <person name="Cannon C."/>
            <person name="Castanera R."/>
            <person name="Culley D."/>
            <person name="Daum C."/>
            <person name="Ezra D."/>
            <person name="Gonzalez J."/>
            <person name="Henrissat B."/>
            <person name="Kuo A."/>
            <person name="Liang C."/>
            <person name="Lipzen A."/>
            <person name="Lutzoni F."/>
            <person name="Magnuson J."/>
            <person name="Mondo S."/>
            <person name="Nolan M."/>
            <person name="Ohm R."/>
            <person name="Pangilinan J."/>
            <person name="Park H.-J."/>
            <person name="Ramirez L."/>
            <person name="Alfaro M."/>
            <person name="Sun H."/>
            <person name="Tritt A."/>
            <person name="Yoshinaga Y."/>
            <person name="Zwiers L.-H."/>
            <person name="Turgeon B."/>
            <person name="Goodwin S."/>
            <person name="Spatafora J."/>
            <person name="Crous P."/>
            <person name="Grigoriev I."/>
        </authorList>
    </citation>
    <scope>NUCLEOTIDE SEQUENCE</scope>
    <source>
        <strain evidence="3">CBS 690.94</strain>
    </source>
</reference>
<feature type="transmembrane region" description="Helical" evidence="2">
    <location>
        <begin position="34"/>
        <end position="50"/>
    </location>
</feature>
<dbReference type="EMBL" id="MU001501">
    <property type="protein sequence ID" value="KAF2444531.1"/>
    <property type="molecule type" value="Genomic_DNA"/>
</dbReference>
<feature type="compositionally biased region" description="Basic residues" evidence="1">
    <location>
        <begin position="130"/>
        <end position="140"/>
    </location>
</feature>
<proteinExistence type="predicted"/>
<keyword evidence="2" id="KW-0812">Transmembrane</keyword>
<keyword evidence="2" id="KW-1133">Transmembrane helix</keyword>
<gene>
    <name evidence="3" type="ORF">P171DRAFT_34087</name>
</gene>
<feature type="region of interest" description="Disordered" evidence="1">
    <location>
        <begin position="120"/>
        <end position="148"/>
    </location>
</feature>
<evidence type="ECO:0000313" key="3">
    <source>
        <dbReference type="EMBL" id="KAF2444531.1"/>
    </source>
</evidence>
<keyword evidence="2" id="KW-0472">Membrane</keyword>
<protein>
    <submittedName>
        <fullName evidence="3">Uncharacterized protein</fullName>
    </submittedName>
</protein>
<dbReference type="AlphaFoldDB" id="A0A9P4UBU8"/>
<dbReference type="Proteomes" id="UP000799764">
    <property type="component" value="Unassembled WGS sequence"/>
</dbReference>
<keyword evidence="4" id="KW-1185">Reference proteome</keyword>
<name>A0A9P4UBU8_9PLEO</name>
<evidence type="ECO:0000313" key="4">
    <source>
        <dbReference type="Proteomes" id="UP000799764"/>
    </source>
</evidence>
<sequence length="148" mass="16642">MEATKAPRTSGAPRRRNAAATPQATNSRPPRMKGILLEMAVLALWVYFIVCTRPQRIADVSTPKLDESEVAMPARQMDIVAAALEPIIDYQGTASERVSQTYQAQHIIDTRVLPSMYQLRADSQPSPPRCGRHGFRRPRHQEHLPEED</sequence>
<comment type="caution">
    <text evidence="3">The sequence shown here is derived from an EMBL/GenBank/DDBJ whole genome shotgun (WGS) entry which is preliminary data.</text>
</comment>
<evidence type="ECO:0000256" key="1">
    <source>
        <dbReference type="SAM" id="MobiDB-lite"/>
    </source>
</evidence>
<feature type="region of interest" description="Disordered" evidence="1">
    <location>
        <begin position="1"/>
        <end position="30"/>
    </location>
</feature>